<dbReference type="Pfam" id="PF13380">
    <property type="entry name" value="CoA_binding_2"/>
    <property type="match status" value="1"/>
</dbReference>
<evidence type="ECO:0000313" key="2">
    <source>
        <dbReference type="EMBL" id="MBM6922675.1"/>
    </source>
</evidence>
<dbReference type="Gene3D" id="3.40.50.720">
    <property type="entry name" value="NAD(P)-binding Rossmann-like Domain"/>
    <property type="match status" value="1"/>
</dbReference>
<dbReference type="Proteomes" id="UP000724149">
    <property type="component" value="Unassembled WGS sequence"/>
</dbReference>
<sequence>MDLEQIMQMNTFAVVGDTLNPEKYAYKIKEGLLEQGYTVHSVGKELQSLNEIPGDLDIIDLCINPAKGIQLLRECRKPFRCIVIQPGAESPEILSYLQEQNLPYIEGCLLVGMRLYPRKKQ</sequence>
<name>A0ABS2GJN3_9FIRM</name>
<evidence type="ECO:0000259" key="1">
    <source>
        <dbReference type="Pfam" id="PF13380"/>
    </source>
</evidence>
<dbReference type="PANTHER" id="PTHR33303">
    <property type="entry name" value="CYTOPLASMIC PROTEIN-RELATED"/>
    <property type="match status" value="1"/>
</dbReference>
<organism evidence="2 3">
    <name type="scientific">Hydrogenoanaerobacterium saccharovorans</name>
    <dbReference type="NCBI Taxonomy" id="474960"/>
    <lineage>
        <taxon>Bacteria</taxon>
        <taxon>Bacillati</taxon>
        <taxon>Bacillota</taxon>
        <taxon>Clostridia</taxon>
        <taxon>Eubacteriales</taxon>
        <taxon>Oscillospiraceae</taxon>
        <taxon>Hydrogenoanaerobacterium</taxon>
    </lineage>
</organism>
<dbReference type="InterPro" id="IPR003781">
    <property type="entry name" value="CoA-bd"/>
</dbReference>
<feature type="domain" description="CoA-binding" evidence="1">
    <location>
        <begin position="11"/>
        <end position="111"/>
    </location>
</feature>
<accession>A0ABS2GJN3</accession>
<dbReference type="RefSeq" id="WP_177502885.1">
    <property type="nucleotide sequence ID" value="NZ_JACSNR010000002.1"/>
</dbReference>
<dbReference type="SUPFAM" id="SSF51735">
    <property type="entry name" value="NAD(P)-binding Rossmann-fold domains"/>
    <property type="match status" value="1"/>
</dbReference>
<gene>
    <name evidence="2" type="ORF">H9X81_03050</name>
</gene>
<comment type="caution">
    <text evidence="2">The sequence shown here is derived from an EMBL/GenBank/DDBJ whole genome shotgun (WGS) entry which is preliminary data.</text>
</comment>
<reference evidence="2 3" key="1">
    <citation type="journal article" date="2021" name="Sci. Rep.">
        <title>The distribution of antibiotic resistance genes in chicken gut microbiota commensals.</title>
        <authorList>
            <person name="Juricova H."/>
            <person name="Matiasovicova J."/>
            <person name="Kubasova T."/>
            <person name="Cejkova D."/>
            <person name="Rychlik I."/>
        </authorList>
    </citation>
    <scope>NUCLEOTIDE SEQUENCE [LARGE SCALE GENOMIC DNA]</scope>
    <source>
        <strain evidence="2 3">An564</strain>
    </source>
</reference>
<proteinExistence type="predicted"/>
<dbReference type="InterPro" id="IPR036291">
    <property type="entry name" value="NAD(P)-bd_dom_sf"/>
</dbReference>
<protein>
    <submittedName>
        <fullName evidence="2">CoA-binding protein</fullName>
    </submittedName>
</protein>
<dbReference type="PANTHER" id="PTHR33303:SF2">
    <property type="entry name" value="COA-BINDING DOMAIN-CONTAINING PROTEIN"/>
    <property type="match status" value="1"/>
</dbReference>
<evidence type="ECO:0000313" key="3">
    <source>
        <dbReference type="Proteomes" id="UP000724149"/>
    </source>
</evidence>
<keyword evidence="3" id="KW-1185">Reference proteome</keyword>
<dbReference type="EMBL" id="JACSNR010000002">
    <property type="protein sequence ID" value="MBM6922675.1"/>
    <property type="molecule type" value="Genomic_DNA"/>
</dbReference>